<evidence type="ECO:0000313" key="4">
    <source>
        <dbReference type="Proteomes" id="UP000053144"/>
    </source>
</evidence>
<feature type="transmembrane region" description="Helical" evidence="2">
    <location>
        <begin position="158"/>
        <end position="188"/>
    </location>
</feature>
<sequence length="192" mass="20939">MSFKSLTAKCPTLQSVNDMSFNVLVGGCVNIFNADSLLFLHKQQNPFALLQVWDHHPSRRHGQRHLLVVLDEGMQQDHVYGAGVGSFLEERKIEQNQEPKSGRVSKAEEGFKGGDDGSGWRFASSGEAVVVVGVEEDEAFAEACGTEAVCRGGGMAGLLLLLASLAFLFHLIFEFLLLLFVVILHIAVSSHL</sequence>
<evidence type="ECO:0000256" key="2">
    <source>
        <dbReference type="SAM" id="Phobius"/>
    </source>
</evidence>
<gene>
    <name evidence="3" type="ORF">LR48_Vigan06g119600</name>
</gene>
<dbReference type="Proteomes" id="UP000053144">
    <property type="component" value="Chromosome 6"/>
</dbReference>
<keyword evidence="2" id="KW-0472">Membrane</keyword>
<evidence type="ECO:0000313" key="3">
    <source>
        <dbReference type="EMBL" id="KOM45890.1"/>
    </source>
</evidence>
<feature type="region of interest" description="Disordered" evidence="1">
    <location>
        <begin position="95"/>
        <end position="119"/>
    </location>
</feature>
<name>A0A0L9USN4_PHAAN</name>
<keyword evidence="2" id="KW-0812">Transmembrane</keyword>
<feature type="compositionally biased region" description="Basic and acidic residues" evidence="1">
    <location>
        <begin position="95"/>
        <end position="115"/>
    </location>
</feature>
<protein>
    <submittedName>
        <fullName evidence="3">Uncharacterized protein</fullName>
    </submittedName>
</protein>
<evidence type="ECO:0000256" key="1">
    <source>
        <dbReference type="SAM" id="MobiDB-lite"/>
    </source>
</evidence>
<accession>A0A0L9USN4</accession>
<proteinExistence type="predicted"/>
<dbReference type="Gramene" id="KOM45890">
    <property type="protein sequence ID" value="KOM45890"/>
    <property type="gene ID" value="LR48_Vigan06g119600"/>
</dbReference>
<dbReference type="EMBL" id="CM003376">
    <property type="protein sequence ID" value="KOM45890.1"/>
    <property type="molecule type" value="Genomic_DNA"/>
</dbReference>
<keyword evidence="2" id="KW-1133">Transmembrane helix</keyword>
<reference evidence="4" key="1">
    <citation type="journal article" date="2015" name="Proc. Natl. Acad. Sci. U.S.A.">
        <title>Genome sequencing of adzuki bean (Vigna angularis) provides insight into high starch and low fat accumulation and domestication.</title>
        <authorList>
            <person name="Yang K."/>
            <person name="Tian Z."/>
            <person name="Chen C."/>
            <person name="Luo L."/>
            <person name="Zhao B."/>
            <person name="Wang Z."/>
            <person name="Yu L."/>
            <person name="Li Y."/>
            <person name="Sun Y."/>
            <person name="Li W."/>
            <person name="Chen Y."/>
            <person name="Li Y."/>
            <person name="Zhang Y."/>
            <person name="Ai D."/>
            <person name="Zhao J."/>
            <person name="Shang C."/>
            <person name="Ma Y."/>
            <person name="Wu B."/>
            <person name="Wang M."/>
            <person name="Gao L."/>
            <person name="Sun D."/>
            <person name="Zhang P."/>
            <person name="Guo F."/>
            <person name="Wang W."/>
            <person name="Li Y."/>
            <person name="Wang J."/>
            <person name="Varshney R.K."/>
            <person name="Wang J."/>
            <person name="Ling H.Q."/>
            <person name="Wan P."/>
        </authorList>
    </citation>
    <scope>NUCLEOTIDE SEQUENCE</scope>
    <source>
        <strain evidence="4">cv. Jingnong 6</strain>
    </source>
</reference>
<dbReference type="AlphaFoldDB" id="A0A0L9USN4"/>
<organism evidence="3 4">
    <name type="scientific">Phaseolus angularis</name>
    <name type="common">Azuki bean</name>
    <name type="synonym">Vigna angularis</name>
    <dbReference type="NCBI Taxonomy" id="3914"/>
    <lineage>
        <taxon>Eukaryota</taxon>
        <taxon>Viridiplantae</taxon>
        <taxon>Streptophyta</taxon>
        <taxon>Embryophyta</taxon>
        <taxon>Tracheophyta</taxon>
        <taxon>Spermatophyta</taxon>
        <taxon>Magnoliopsida</taxon>
        <taxon>eudicotyledons</taxon>
        <taxon>Gunneridae</taxon>
        <taxon>Pentapetalae</taxon>
        <taxon>rosids</taxon>
        <taxon>fabids</taxon>
        <taxon>Fabales</taxon>
        <taxon>Fabaceae</taxon>
        <taxon>Papilionoideae</taxon>
        <taxon>50 kb inversion clade</taxon>
        <taxon>NPAAA clade</taxon>
        <taxon>indigoferoid/millettioid clade</taxon>
        <taxon>Phaseoleae</taxon>
        <taxon>Vigna</taxon>
    </lineage>
</organism>